<dbReference type="Gene3D" id="2.70.130.10">
    <property type="entry name" value="Mannose-6-phosphate receptor binding domain"/>
    <property type="match status" value="2"/>
</dbReference>
<dbReference type="InterPro" id="IPR009011">
    <property type="entry name" value="Man6P_isomerase_rcpt-bd_dom_sf"/>
</dbReference>
<dbReference type="AlphaFoldDB" id="M2SQD8"/>
<dbReference type="OMA" id="RTKSTIM"/>
<reference evidence="13 14" key="1">
    <citation type="journal article" date="2012" name="PLoS Pathog.">
        <title>Diverse lifestyles and strategies of plant pathogenesis encoded in the genomes of eighteen Dothideomycetes fungi.</title>
        <authorList>
            <person name="Ohm R.A."/>
            <person name="Feau N."/>
            <person name="Henrissat B."/>
            <person name="Schoch C.L."/>
            <person name="Horwitz B.A."/>
            <person name="Barry K.W."/>
            <person name="Condon B.J."/>
            <person name="Copeland A.C."/>
            <person name="Dhillon B."/>
            <person name="Glaser F."/>
            <person name="Hesse C.N."/>
            <person name="Kosti I."/>
            <person name="LaButti K."/>
            <person name="Lindquist E.A."/>
            <person name="Lucas S."/>
            <person name="Salamov A.A."/>
            <person name="Bradshaw R.E."/>
            <person name="Ciuffetti L."/>
            <person name="Hamelin R.C."/>
            <person name="Kema G.H.J."/>
            <person name="Lawrence C."/>
            <person name="Scott J.A."/>
            <person name="Spatafora J.W."/>
            <person name="Turgeon B.G."/>
            <person name="de Wit P.J.G.M."/>
            <person name="Zhong S."/>
            <person name="Goodwin S.B."/>
            <person name="Grigoriev I.V."/>
        </authorList>
    </citation>
    <scope>NUCLEOTIDE SEQUENCE [LARGE SCALE GENOMIC DNA]</scope>
    <source>
        <strain evidence="14">ND90Pr / ATCC 201652</strain>
    </source>
</reference>
<comment type="subcellular location">
    <subcellularLocation>
        <location evidence="1">Endomembrane system</location>
    </subcellularLocation>
</comment>
<name>M2SQD8_COCSN</name>
<evidence type="ECO:0000313" key="13">
    <source>
        <dbReference type="EMBL" id="EMD59341.1"/>
    </source>
</evidence>
<dbReference type="Proteomes" id="UP000016934">
    <property type="component" value="Unassembled WGS sequence"/>
</dbReference>
<evidence type="ECO:0000256" key="11">
    <source>
        <dbReference type="SAM" id="SignalP"/>
    </source>
</evidence>
<evidence type="ECO:0000256" key="2">
    <source>
        <dbReference type="ARBA" id="ARBA00022448"/>
    </source>
</evidence>
<evidence type="ECO:0000256" key="10">
    <source>
        <dbReference type="SAM" id="Phobius"/>
    </source>
</evidence>
<accession>M2SQD8</accession>
<dbReference type="GO" id="GO:0007034">
    <property type="term" value="P:vacuolar transport"/>
    <property type="evidence" value="ECO:0007669"/>
    <property type="project" value="TreeGrafter"/>
</dbReference>
<keyword evidence="6 10" id="KW-0472">Membrane</keyword>
<reference evidence="14" key="2">
    <citation type="journal article" date="2013" name="PLoS Genet.">
        <title>Comparative genome structure, secondary metabolite, and effector coding capacity across Cochliobolus pathogens.</title>
        <authorList>
            <person name="Condon B.J."/>
            <person name="Leng Y."/>
            <person name="Wu D."/>
            <person name="Bushley K.E."/>
            <person name="Ohm R.A."/>
            <person name="Otillar R."/>
            <person name="Martin J."/>
            <person name="Schackwitz W."/>
            <person name="Grimwood J."/>
            <person name="MohdZainudin N."/>
            <person name="Xue C."/>
            <person name="Wang R."/>
            <person name="Manning V.A."/>
            <person name="Dhillon B."/>
            <person name="Tu Z.J."/>
            <person name="Steffenson B.J."/>
            <person name="Salamov A."/>
            <person name="Sun H."/>
            <person name="Lowry S."/>
            <person name="LaButti K."/>
            <person name="Han J."/>
            <person name="Copeland A."/>
            <person name="Lindquist E."/>
            <person name="Barry K."/>
            <person name="Schmutz J."/>
            <person name="Baker S.E."/>
            <person name="Ciuffetti L.M."/>
            <person name="Grigoriev I.V."/>
            <person name="Zhong S."/>
            <person name="Turgeon B.G."/>
        </authorList>
    </citation>
    <scope>NUCLEOTIDE SEQUENCE [LARGE SCALE GENOMIC DNA]</scope>
    <source>
        <strain evidence="14">ND90Pr / ATCC 201652</strain>
    </source>
</reference>
<keyword evidence="4 11" id="KW-0732">Signal</keyword>
<keyword evidence="14" id="KW-1185">Reference proteome</keyword>
<keyword evidence="5 10" id="KW-1133">Transmembrane helix</keyword>
<evidence type="ECO:0000313" key="14">
    <source>
        <dbReference type="Proteomes" id="UP000016934"/>
    </source>
</evidence>
<dbReference type="RefSeq" id="XP_007704880.1">
    <property type="nucleotide sequence ID" value="XM_007706690.1"/>
</dbReference>
<feature type="region of interest" description="Disordered" evidence="9">
    <location>
        <begin position="48"/>
        <end position="68"/>
    </location>
</feature>
<feature type="region of interest" description="Disordered" evidence="9">
    <location>
        <begin position="162"/>
        <end position="191"/>
    </location>
</feature>
<dbReference type="PANTHER" id="PTHR15071:SF0">
    <property type="entry name" value="MANNOSE 6-PHOSPHATE RECEPTOR-LIKE PROTEIN 1"/>
    <property type="match status" value="1"/>
</dbReference>
<dbReference type="PANTHER" id="PTHR15071">
    <property type="entry name" value="MANNOSE-6-PHOSPHATE RECEPTOR FAMILY MEMBER"/>
    <property type="match status" value="1"/>
</dbReference>
<dbReference type="GO" id="GO:0000139">
    <property type="term" value="C:Golgi membrane"/>
    <property type="evidence" value="ECO:0007669"/>
    <property type="project" value="UniProtKB-SubCell"/>
</dbReference>
<evidence type="ECO:0000256" key="3">
    <source>
        <dbReference type="ARBA" id="ARBA00022692"/>
    </source>
</evidence>
<organism evidence="13 14">
    <name type="scientific">Cochliobolus sativus (strain ND90Pr / ATCC 201652)</name>
    <name type="common">Common root rot and spot blotch fungus</name>
    <name type="synonym">Bipolaris sorokiniana</name>
    <dbReference type="NCBI Taxonomy" id="665912"/>
    <lineage>
        <taxon>Eukaryota</taxon>
        <taxon>Fungi</taxon>
        <taxon>Dikarya</taxon>
        <taxon>Ascomycota</taxon>
        <taxon>Pezizomycotina</taxon>
        <taxon>Dothideomycetes</taxon>
        <taxon>Pleosporomycetidae</taxon>
        <taxon>Pleosporales</taxon>
        <taxon>Pleosporineae</taxon>
        <taxon>Pleosporaceae</taxon>
        <taxon>Bipolaris</taxon>
    </lineage>
</organism>
<feature type="transmembrane region" description="Helical" evidence="10">
    <location>
        <begin position="289"/>
        <end position="309"/>
    </location>
</feature>
<gene>
    <name evidence="13" type="ORF">COCSADRAFT_41206</name>
</gene>
<feature type="domain" description="MRH" evidence="12">
    <location>
        <begin position="28"/>
        <end position="236"/>
    </location>
</feature>
<feature type="compositionally biased region" description="Basic and acidic residues" evidence="9">
    <location>
        <begin position="54"/>
        <end position="68"/>
    </location>
</feature>
<proteinExistence type="predicted"/>
<evidence type="ECO:0000256" key="5">
    <source>
        <dbReference type="ARBA" id="ARBA00022989"/>
    </source>
</evidence>
<feature type="transmembrane region" description="Helical" evidence="10">
    <location>
        <begin position="248"/>
        <end position="268"/>
    </location>
</feature>
<protein>
    <recommendedName>
        <fullName evidence="12">MRH domain-containing protein</fullName>
    </recommendedName>
</protein>
<dbReference type="OrthoDB" id="4504960at2759"/>
<evidence type="ECO:0000256" key="1">
    <source>
        <dbReference type="ARBA" id="ARBA00004308"/>
    </source>
</evidence>
<evidence type="ECO:0000256" key="6">
    <source>
        <dbReference type="ARBA" id="ARBA00023136"/>
    </source>
</evidence>
<feature type="chain" id="PRO_5004025864" description="MRH domain-containing protein" evidence="11">
    <location>
        <begin position="22"/>
        <end position="347"/>
    </location>
</feature>
<dbReference type="SUPFAM" id="SSF50911">
    <property type="entry name" value="Mannose 6-phosphate receptor domain"/>
    <property type="match status" value="1"/>
</dbReference>
<dbReference type="GO" id="GO:0005770">
    <property type="term" value="C:late endosome"/>
    <property type="evidence" value="ECO:0007669"/>
    <property type="project" value="TreeGrafter"/>
</dbReference>
<sequence>MIHILHVLVLIAASALPFAAAASDKPLKPCTVISPTTERFFDLNPMRRLAPSESDGKKNSKKEGDEGSWHARGYDYGANFTINFCGPVVEELDEVQDLDKALWRNVSAFYEKGSKQWAIGLESSEPIFRGRKLILNYTGGSLCPSSPSKSKRALEPVALDSREIIDGDDDDDDKGKGKDKDKGKDGKKKTQERRKTTVISLLCDSDPLAKTSVSFVAAVDDCAYFFEGRSSFACGGVHQEAQALSPGGVFGVMVMIAVLVYLAGGCVYQRTVMHQRGWRQLPNYAMWAGIWRFFTDMFVILTSSCARFMPARRGYSRVSLGQDNTRRGRRNEDEDRLIDNLDEEWDD</sequence>
<dbReference type="InterPro" id="IPR044865">
    <property type="entry name" value="MRH_dom"/>
</dbReference>
<feature type="signal peptide" evidence="11">
    <location>
        <begin position="1"/>
        <end position="21"/>
    </location>
</feature>
<dbReference type="HOGENOM" id="CLU_064145_0_0_1"/>
<dbReference type="eggNOG" id="KOG4504">
    <property type="taxonomic scope" value="Eukaryota"/>
</dbReference>
<dbReference type="KEGG" id="bsc:COCSADRAFT_41206"/>
<dbReference type="GeneID" id="19139938"/>
<keyword evidence="3 10" id="KW-0812">Transmembrane</keyword>
<evidence type="ECO:0000256" key="4">
    <source>
        <dbReference type="ARBA" id="ARBA00022729"/>
    </source>
</evidence>
<dbReference type="EMBL" id="KB445653">
    <property type="protein sequence ID" value="EMD59341.1"/>
    <property type="molecule type" value="Genomic_DNA"/>
</dbReference>
<evidence type="ECO:0000256" key="8">
    <source>
        <dbReference type="ARBA" id="ARBA00023180"/>
    </source>
</evidence>
<keyword evidence="2" id="KW-0813">Transport</keyword>
<evidence type="ECO:0000259" key="12">
    <source>
        <dbReference type="PROSITE" id="PS51914"/>
    </source>
</evidence>
<dbReference type="Pfam" id="PF02157">
    <property type="entry name" value="Man-6-P_recep"/>
    <property type="match status" value="1"/>
</dbReference>
<dbReference type="InterPro" id="IPR028927">
    <property type="entry name" value="Man-6-P_rcpt"/>
</dbReference>
<dbReference type="GO" id="GO:0010008">
    <property type="term" value="C:endosome membrane"/>
    <property type="evidence" value="ECO:0007669"/>
    <property type="project" value="UniProtKB-SubCell"/>
</dbReference>
<dbReference type="STRING" id="665912.M2SQD8"/>
<keyword evidence="7" id="KW-1015">Disulfide bond</keyword>
<keyword evidence="8" id="KW-0325">Glycoprotein</keyword>
<feature type="compositionally biased region" description="Basic and acidic residues" evidence="9">
    <location>
        <begin position="173"/>
        <end position="184"/>
    </location>
</feature>
<dbReference type="PROSITE" id="PS51914">
    <property type="entry name" value="MRH"/>
    <property type="match status" value="1"/>
</dbReference>
<evidence type="ECO:0000256" key="7">
    <source>
        <dbReference type="ARBA" id="ARBA00023157"/>
    </source>
</evidence>
<evidence type="ECO:0000256" key="9">
    <source>
        <dbReference type="SAM" id="MobiDB-lite"/>
    </source>
</evidence>